<dbReference type="InterPro" id="IPR036259">
    <property type="entry name" value="MFS_trans_sf"/>
</dbReference>
<feature type="transmembrane region" description="Helical" evidence="6">
    <location>
        <begin position="147"/>
        <end position="166"/>
    </location>
</feature>
<evidence type="ECO:0000256" key="1">
    <source>
        <dbReference type="ARBA" id="ARBA00004141"/>
    </source>
</evidence>
<evidence type="ECO:0000256" key="5">
    <source>
        <dbReference type="ARBA" id="ARBA00023136"/>
    </source>
</evidence>
<feature type="transmembrane region" description="Helical" evidence="6">
    <location>
        <begin position="93"/>
        <end position="111"/>
    </location>
</feature>
<keyword evidence="3 6" id="KW-0812">Transmembrane</keyword>
<keyword evidence="2" id="KW-0813">Transport</keyword>
<dbReference type="AlphaFoldDB" id="A0A9W7Y540"/>
<accession>A0A9W7Y540</accession>
<dbReference type="GO" id="GO:0022857">
    <property type="term" value="F:transmembrane transporter activity"/>
    <property type="evidence" value="ECO:0007669"/>
    <property type="project" value="InterPro"/>
</dbReference>
<keyword evidence="4 6" id="KW-1133">Transmembrane helix</keyword>
<keyword evidence="5 6" id="KW-0472">Membrane</keyword>
<proteinExistence type="predicted"/>
<feature type="transmembrane region" description="Helical" evidence="6">
    <location>
        <begin position="403"/>
        <end position="422"/>
    </location>
</feature>
<evidence type="ECO:0000256" key="4">
    <source>
        <dbReference type="ARBA" id="ARBA00022989"/>
    </source>
</evidence>
<evidence type="ECO:0008006" key="9">
    <source>
        <dbReference type="Google" id="ProtNLM"/>
    </source>
</evidence>
<comment type="subcellular location">
    <subcellularLocation>
        <location evidence="1">Membrane</location>
        <topology evidence="1">Multi-pass membrane protein</topology>
    </subcellularLocation>
</comment>
<dbReference type="SUPFAM" id="SSF103473">
    <property type="entry name" value="MFS general substrate transporter"/>
    <property type="match status" value="1"/>
</dbReference>
<keyword evidence="8" id="KW-1185">Reference proteome</keyword>
<sequence>MSLSPQPGSDCGETTPLRAPVFRLADINQPLELTHKEQQTLASYLSKCDRQLLFYLCVGYATDSLNKMALSNAKIAGLTADLDLHGYDINTALGAYYLGSFLFQLPSNLILKRARPRYWLSIVMLSWSLVTMCTALVQNAAQLAWCRFLFGAVQAGYVTGCLYYISYWYPRDRVRRRVGFFFASAGIGGILVGPLCSLLSVVEVEGIRPWQLIFVVIGLVSLCWGVLGPSVLQDFPDTATFITEDERCLITRIMVCQNTLASDRRISRKQVFLALADWKVMLWTIIDFCANAATQVNGLFGPTIIAGQGYSPHVAQALSALTNFMAFSGMASVAYVAKVVGGSSVAIAISNLLTISGFVLALGAEAGGYRMAALFLFSFASPQPAAHGPAWMMANMQGSTKPAMAAAVVSAFGGLGPLATAFVYRDQDSPRFVLGHSVCLGMTVACLLTTLVLRVALKQENQRRDQSHDRVCGLSDEDILDLADNHPDFRYKL</sequence>
<evidence type="ECO:0000313" key="7">
    <source>
        <dbReference type="EMBL" id="KAJ1724129.1"/>
    </source>
</evidence>
<gene>
    <name evidence="7" type="ORF">LPJ53_001592</name>
</gene>
<dbReference type="PANTHER" id="PTHR43791:SF36">
    <property type="entry name" value="TRANSPORTER, PUTATIVE (AFU_ORTHOLOGUE AFUA_6G08340)-RELATED"/>
    <property type="match status" value="1"/>
</dbReference>
<evidence type="ECO:0000256" key="2">
    <source>
        <dbReference type="ARBA" id="ARBA00022448"/>
    </source>
</evidence>
<feature type="transmembrane region" description="Helical" evidence="6">
    <location>
        <begin position="118"/>
        <end position="141"/>
    </location>
</feature>
<dbReference type="Gene3D" id="1.20.1250.20">
    <property type="entry name" value="MFS general substrate transporter like domains"/>
    <property type="match status" value="1"/>
</dbReference>
<feature type="transmembrane region" description="Helical" evidence="6">
    <location>
        <begin position="314"/>
        <end position="337"/>
    </location>
</feature>
<organism evidence="7 8">
    <name type="scientific">Coemansia erecta</name>
    <dbReference type="NCBI Taxonomy" id="147472"/>
    <lineage>
        <taxon>Eukaryota</taxon>
        <taxon>Fungi</taxon>
        <taxon>Fungi incertae sedis</taxon>
        <taxon>Zoopagomycota</taxon>
        <taxon>Kickxellomycotina</taxon>
        <taxon>Kickxellomycetes</taxon>
        <taxon>Kickxellales</taxon>
        <taxon>Kickxellaceae</taxon>
        <taxon>Coemansia</taxon>
    </lineage>
</organism>
<evidence type="ECO:0000256" key="6">
    <source>
        <dbReference type="SAM" id="Phobius"/>
    </source>
</evidence>
<dbReference type="EMBL" id="JANBOJ010000041">
    <property type="protein sequence ID" value="KAJ1724129.1"/>
    <property type="molecule type" value="Genomic_DNA"/>
</dbReference>
<feature type="transmembrane region" description="Helical" evidence="6">
    <location>
        <begin position="208"/>
        <end position="227"/>
    </location>
</feature>
<feature type="transmembrane region" description="Helical" evidence="6">
    <location>
        <begin position="434"/>
        <end position="457"/>
    </location>
</feature>
<protein>
    <recommendedName>
        <fullName evidence="9">MFS general substrate transporter</fullName>
    </recommendedName>
</protein>
<evidence type="ECO:0000313" key="8">
    <source>
        <dbReference type="Proteomes" id="UP001149813"/>
    </source>
</evidence>
<feature type="transmembrane region" description="Helical" evidence="6">
    <location>
        <begin position="178"/>
        <end position="202"/>
    </location>
</feature>
<evidence type="ECO:0000256" key="3">
    <source>
        <dbReference type="ARBA" id="ARBA00022692"/>
    </source>
</evidence>
<dbReference type="GO" id="GO:0016020">
    <property type="term" value="C:membrane"/>
    <property type="evidence" value="ECO:0007669"/>
    <property type="project" value="UniProtKB-SubCell"/>
</dbReference>
<dbReference type="Proteomes" id="UP001149813">
    <property type="component" value="Unassembled WGS sequence"/>
</dbReference>
<dbReference type="InterPro" id="IPR011701">
    <property type="entry name" value="MFS"/>
</dbReference>
<comment type="caution">
    <text evidence="7">The sequence shown here is derived from an EMBL/GenBank/DDBJ whole genome shotgun (WGS) entry which is preliminary data.</text>
</comment>
<name>A0A9W7Y540_9FUNG</name>
<feature type="transmembrane region" description="Helical" evidence="6">
    <location>
        <begin position="344"/>
        <end position="363"/>
    </location>
</feature>
<reference evidence="7" key="1">
    <citation type="submission" date="2022-07" db="EMBL/GenBank/DDBJ databases">
        <title>Phylogenomic reconstructions and comparative analyses of Kickxellomycotina fungi.</title>
        <authorList>
            <person name="Reynolds N.K."/>
            <person name="Stajich J.E."/>
            <person name="Barry K."/>
            <person name="Grigoriev I.V."/>
            <person name="Crous P."/>
            <person name="Smith M.E."/>
        </authorList>
    </citation>
    <scope>NUCLEOTIDE SEQUENCE</scope>
    <source>
        <strain evidence="7">NBRC 32514</strain>
    </source>
</reference>
<dbReference type="Pfam" id="PF07690">
    <property type="entry name" value="MFS_1"/>
    <property type="match status" value="1"/>
</dbReference>
<dbReference type="OrthoDB" id="2985014at2759"/>
<dbReference type="PANTHER" id="PTHR43791">
    <property type="entry name" value="PERMEASE-RELATED"/>
    <property type="match status" value="1"/>
</dbReference>